<dbReference type="SMART" id="SM00181">
    <property type="entry name" value="EGF"/>
    <property type="match status" value="3"/>
</dbReference>
<dbReference type="Proteomes" id="UP000663852">
    <property type="component" value="Unassembled WGS sequence"/>
</dbReference>
<keyword evidence="3" id="KW-0245">EGF-like domain</keyword>
<dbReference type="PROSITE" id="PS01186">
    <property type="entry name" value="EGF_2"/>
    <property type="match status" value="1"/>
</dbReference>
<dbReference type="PROSITE" id="PS51125">
    <property type="entry name" value="NHL"/>
    <property type="match status" value="2"/>
</dbReference>
<dbReference type="GO" id="GO:0008270">
    <property type="term" value="F:zinc ion binding"/>
    <property type="evidence" value="ECO:0007669"/>
    <property type="project" value="UniProtKB-KW"/>
</dbReference>
<dbReference type="Gene3D" id="2.10.25.10">
    <property type="entry name" value="Laminin"/>
    <property type="match status" value="2"/>
</dbReference>
<gene>
    <name evidence="8" type="ORF">EDS130_LOCUS35182</name>
    <name evidence="7" type="ORF">XAT740_LOCUS22063</name>
</gene>
<feature type="disulfide bond" evidence="3">
    <location>
        <begin position="661"/>
        <end position="678"/>
    </location>
</feature>
<dbReference type="Pfam" id="PF01436">
    <property type="entry name" value="NHL"/>
    <property type="match status" value="2"/>
</dbReference>
<dbReference type="PROSITE" id="PS00022">
    <property type="entry name" value="EGF_1"/>
    <property type="match status" value="2"/>
</dbReference>
<keyword evidence="9" id="KW-1185">Reference proteome</keyword>
<evidence type="ECO:0000313" key="7">
    <source>
        <dbReference type="EMBL" id="CAF1171569.1"/>
    </source>
</evidence>
<keyword evidence="5" id="KW-0812">Transmembrane</keyword>
<dbReference type="InterPro" id="IPR011042">
    <property type="entry name" value="6-blade_b-propeller_TolB-like"/>
</dbReference>
<evidence type="ECO:0000256" key="4">
    <source>
        <dbReference type="PROSITE-ProRule" id="PRU00504"/>
    </source>
</evidence>
<dbReference type="Proteomes" id="UP000663828">
    <property type="component" value="Unassembled WGS sequence"/>
</dbReference>
<evidence type="ECO:0000259" key="6">
    <source>
        <dbReference type="PROSITE" id="PS50026"/>
    </source>
</evidence>
<dbReference type="GO" id="GO:0005509">
    <property type="term" value="F:calcium ion binding"/>
    <property type="evidence" value="ECO:0007669"/>
    <property type="project" value="InterPro"/>
</dbReference>
<evidence type="ECO:0000256" key="5">
    <source>
        <dbReference type="SAM" id="Phobius"/>
    </source>
</evidence>
<keyword evidence="2 3" id="KW-1015">Disulfide bond</keyword>
<dbReference type="CDD" id="cd00054">
    <property type="entry name" value="EGF_CA"/>
    <property type="match status" value="2"/>
</dbReference>
<feature type="domain" description="EGF-like" evidence="6">
    <location>
        <begin position="730"/>
        <end position="766"/>
    </location>
</feature>
<dbReference type="AlphaFoldDB" id="A0A814U997"/>
<dbReference type="PANTHER" id="PTHR24104">
    <property type="entry name" value="E3 UBIQUITIN-PROTEIN LIGASE NHLRC1-RELATED"/>
    <property type="match status" value="1"/>
</dbReference>
<feature type="disulfide bond" evidence="3">
    <location>
        <begin position="696"/>
        <end position="706"/>
    </location>
</feature>
<proteinExistence type="predicted"/>
<sequence length="857" mass="95919">MTMQIKLSSHSIWSQNGTTVAGSPDAIPGSLSFQLNKPIGILITDNDILYVADGNNSRIVLVHLHSSMNTSTIDSIRASDLGQFRDPTDVFIFNSSLYVLDRGNRRIEKMPLNGSKSTITRNLTGLKDPLYFYIDNHGDIYVSDRAIHSVFVFRSSSSESLRVAGNGTRGSANEQLARPHGIFVTDVGTIYIADRENHRVMKWTSGASVGIRVAGDGTAGNSLTQVKSPTDVIVDENELLYISELGNSRITRWKPGSISGVCIVACSATAGNKPTQLREPHSLAFDSFGSLYVSEWANNRVQQFQILNYPVSFNQPKFLSNTTWSKCGVTFVDNKTLTSKVRGIFVDLNDTLYVADHMKNRILIWSNQSVDQLRQLNASLYEFTPLFVTLNGDIYFENGEKTGEIRKFTSSSTESKLITRLSAHCFGLFVDIRNTLYCSRHENHLVVKVLLTSDNHTERYIAGTGKAGSGSYELDQPMGIFVDLNYHLYVADGGNNRVQLFRRGDLNGDTVAGSNIPEGLTLQYPTGVTGDGNGFLYIADSLQHCIVRVGNGEFEYIAGCNTNTSGSSSNQLYHPHTVYFDSVGNLYVADEWNFRVQIFRSKMNTCDQLRTTEKPYLTSSLSKYRDNSTSMFIVVDSCGTTTNIGQNCNISGTVCAMQKPCPNNSNCIDLNNGHDYNCSCHIDFFDKQCQFSRSPCKLNTCLYGTCRPITNSTYDCTCSYGYEGTRCERKINYCWNITCYNRGVCRPLLGAYKCECLFGTGGEHCEKITTKLYIYRVVATSFAFIAILAMISVILFVIIMDFLRYFFGIDPVRRERERIRKERRAKRRKPVIQRFVYVNAKPPPKRTLSTIEEETSI</sequence>
<keyword evidence="5" id="KW-0472">Membrane</keyword>
<dbReference type="CDD" id="cd05819">
    <property type="entry name" value="NHL"/>
    <property type="match status" value="2"/>
</dbReference>
<comment type="caution">
    <text evidence="3">Lacks conserved residue(s) required for the propagation of feature annotation.</text>
</comment>
<dbReference type="Gene3D" id="2.120.10.30">
    <property type="entry name" value="TolB, C-terminal domain"/>
    <property type="match status" value="2"/>
</dbReference>
<keyword evidence="5" id="KW-1133">Transmembrane helix</keyword>
<dbReference type="PANTHER" id="PTHR24104:SF25">
    <property type="entry name" value="PROTEIN LIN-41"/>
    <property type="match status" value="1"/>
</dbReference>
<dbReference type="InterPro" id="IPR001881">
    <property type="entry name" value="EGF-like_Ca-bd_dom"/>
</dbReference>
<dbReference type="EMBL" id="CAJNOJ010000305">
    <property type="protein sequence ID" value="CAF1385614.1"/>
    <property type="molecule type" value="Genomic_DNA"/>
</dbReference>
<feature type="disulfide bond" evidence="3">
    <location>
        <begin position="718"/>
        <end position="727"/>
    </location>
</feature>
<dbReference type="InterPro" id="IPR001258">
    <property type="entry name" value="NHL_repeat"/>
</dbReference>
<dbReference type="EMBL" id="CAJNOR010001609">
    <property type="protein sequence ID" value="CAF1171569.1"/>
    <property type="molecule type" value="Genomic_DNA"/>
</dbReference>
<feature type="disulfide bond" evidence="3">
    <location>
        <begin position="756"/>
        <end position="765"/>
    </location>
</feature>
<evidence type="ECO:0000256" key="2">
    <source>
        <dbReference type="ARBA" id="ARBA00023157"/>
    </source>
</evidence>
<evidence type="ECO:0000313" key="9">
    <source>
        <dbReference type="Proteomes" id="UP000663828"/>
    </source>
</evidence>
<dbReference type="Gene3D" id="2.40.10.500">
    <property type="match status" value="2"/>
</dbReference>
<dbReference type="OrthoDB" id="283575at2759"/>
<dbReference type="InterPro" id="IPR050952">
    <property type="entry name" value="TRIM-NHL_E3_ligases"/>
</dbReference>
<feature type="domain" description="EGF-like" evidence="6">
    <location>
        <begin position="692"/>
        <end position="728"/>
    </location>
</feature>
<name>A0A814U997_ADIRI</name>
<accession>A0A814U997</accession>
<feature type="disulfide bond" evidence="3">
    <location>
        <begin position="680"/>
        <end position="689"/>
    </location>
</feature>
<dbReference type="PROSITE" id="PS50026">
    <property type="entry name" value="EGF_3"/>
    <property type="match status" value="3"/>
</dbReference>
<keyword evidence="1" id="KW-0677">Repeat</keyword>
<dbReference type="SUPFAM" id="SSF57196">
    <property type="entry name" value="EGF/Laminin"/>
    <property type="match status" value="2"/>
</dbReference>
<evidence type="ECO:0000313" key="8">
    <source>
        <dbReference type="EMBL" id="CAF1385614.1"/>
    </source>
</evidence>
<evidence type="ECO:0000256" key="1">
    <source>
        <dbReference type="ARBA" id="ARBA00022737"/>
    </source>
</evidence>
<reference evidence="7" key="1">
    <citation type="submission" date="2021-02" db="EMBL/GenBank/DDBJ databases">
        <authorList>
            <person name="Nowell W R."/>
        </authorList>
    </citation>
    <scope>NUCLEOTIDE SEQUENCE</scope>
</reference>
<feature type="repeat" description="NHL" evidence="4">
    <location>
        <begin position="559"/>
        <end position="602"/>
    </location>
</feature>
<dbReference type="InterPro" id="IPR000742">
    <property type="entry name" value="EGF"/>
</dbReference>
<dbReference type="SMART" id="SM00179">
    <property type="entry name" value="EGF_CA"/>
    <property type="match status" value="1"/>
</dbReference>
<feature type="domain" description="EGF-like" evidence="6">
    <location>
        <begin position="651"/>
        <end position="690"/>
    </location>
</feature>
<feature type="transmembrane region" description="Helical" evidence="5">
    <location>
        <begin position="773"/>
        <end position="806"/>
    </location>
</feature>
<protein>
    <recommendedName>
        <fullName evidence="6">EGF-like domain-containing protein</fullName>
    </recommendedName>
</protein>
<comment type="caution">
    <text evidence="7">The sequence shown here is derived from an EMBL/GenBank/DDBJ whole genome shotgun (WGS) entry which is preliminary data.</text>
</comment>
<feature type="repeat" description="NHL" evidence="4">
    <location>
        <begin position="167"/>
        <end position="206"/>
    </location>
</feature>
<dbReference type="SUPFAM" id="SSF101898">
    <property type="entry name" value="NHL repeat"/>
    <property type="match status" value="2"/>
</dbReference>
<organism evidence="7 9">
    <name type="scientific">Adineta ricciae</name>
    <name type="common">Rotifer</name>
    <dbReference type="NCBI Taxonomy" id="249248"/>
    <lineage>
        <taxon>Eukaryota</taxon>
        <taxon>Metazoa</taxon>
        <taxon>Spiralia</taxon>
        <taxon>Gnathifera</taxon>
        <taxon>Rotifera</taxon>
        <taxon>Eurotatoria</taxon>
        <taxon>Bdelloidea</taxon>
        <taxon>Adinetida</taxon>
        <taxon>Adinetidae</taxon>
        <taxon>Adineta</taxon>
    </lineage>
</organism>
<evidence type="ECO:0000256" key="3">
    <source>
        <dbReference type="PROSITE-ProRule" id="PRU00076"/>
    </source>
</evidence>